<dbReference type="SUPFAM" id="SSF53271">
    <property type="entry name" value="PRTase-like"/>
    <property type="match status" value="1"/>
</dbReference>
<evidence type="ECO:0000259" key="2">
    <source>
        <dbReference type="Pfam" id="PF00156"/>
    </source>
</evidence>
<comment type="caution">
    <text evidence="3">The sequence shown here is derived from an EMBL/GenBank/DDBJ whole genome shotgun (WGS) entry which is preliminary data.</text>
</comment>
<dbReference type="Pfam" id="PF00156">
    <property type="entry name" value="Pribosyltran"/>
    <property type="match status" value="1"/>
</dbReference>
<dbReference type="eggNOG" id="COG1040">
    <property type="taxonomic scope" value="Bacteria"/>
</dbReference>
<sequence>MSRAERLKTKNTFTIKAKVKIPKKVLLVDDIYTTGNTIQQAIAILKSAGVQEIKSFSLCR</sequence>
<dbReference type="InterPro" id="IPR051910">
    <property type="entry name" value="ComF/GntX_DNA_util-trans"/>
</dbReference>
<name>K2QBH5_9LACT</name>
<reference evidence="3 4" key="1">
    <citation type="journal article" date="2012" name="J. Bacteriol.">
        <title>Genome Sequence of the Bacteriocin-Producing Strain Lactococcus garvieae DCC43.</title>
        <authorList>
            <person name="Gabrielsen C."/>
            <person name="Brede D.A."/>
            <person name="Hernandez P.E."/>
            <person name="Nes I.F."/>
            <person name="Diep D.B."/>
        </authorList>
    </citation>
    <scope>NUCLEOTIDE SEQUENCE [LARGE SCALE GENOMIC DNA]</scope>
    <source>
        <strain evidence="3 4">DCC43</strain>
    </source>
</reference>
<accession>K2QBH5</accession>
<dbReference type="InterPro" id="IPR029057">
    <property type="entry name" value="PRTase-like"/>
</dbReference>
<comment type="similarity">
    <text evidence="1">Belongs to the ComF/GntX family.</text>
</comment>
<dbReference type="EMBL" id="AMQS01000031">
    <property type="protein sequence ID" value="EKF50872.1"/>
    <property type="molecule type" value="Genomic_DNA"/>
</dbReference>
<protein>
    <submittedName>
        <fullName evidence="3">ComFC</fullName>
    </submittedName>
</protein>
<dbReference type="AlphaFoldDB" id="K2QBH5"/>
<evidence type="ECO:0000256" key="1">
    <source>
        <dbReference type="ARBA" id="ARBA00008007"/>
    </source>
</evidence>
<proteinExistence type="inferred from homology"/>
<gene>
    <name evidence="3" type="ORF">C426_1797</name>
</gene>
<dbReference type="Gene3D" id="3.40.50.2020">
    <property type="match status" value="1"/>
</dbReference>
<dbReference type="PATRIC" id="fig|1231377.3.peg.1777"/>
<organism evidence="3 4">
    <name type="scientific">Lactococcus garvieae DCC43</name>
    <dbReference type="NCBI Taxonomy" id="1231377"/>
    <lineage>
        <taxon>Bacteria</taxon>
        <taxon>Bacillati</taxon>
        <taxon>Bacillota</taxon>
        <taxon>Bacilli</taxon>
        <taxon>Lactobacillales</taxon>
        <taxon>Streptococcaceae</taxon>
        <taxon>Lactococcus</taxon>
    </lineage>
</organism>
<dbReference type="Proteomes" id="UP000006787">
    <property type="component" value="Unassembled WGS sequence"/>
</dbReference>
<dbReference type="PANTHER" id="PTHR47505:SF1">
    <property type="entry name" value="DNA UTILIZATION PROTEIN YHGH"/>
    <property type="match status" value="1"/>
</dbReference>
<evidence type="ECO:0000313" key="3">
    <source>
        <dbReference type="EMBL" id="EKF50872.1"/>
    </source>
</evidence>
<dbReference type="InterPro" id="IPR000836">
    <property type="entry name" value="PRTase_dom"/>
</dbReference>
<evidence type="ECO:0000313" key="4">
    <source>
        <dbReference type="Proteomes" id="UP000006787"/>
    </source>
</evidence>
<feature type="domain" description="Phosphoribosyltransferase" evidence="2">
    <location>
        <begin position="16"/>
        <end position="59"/>
    </location>
</feature>
<dbReference type="PANTHER" id="PTHR47505">
    <property type="entry name" value="DNA UTILIZATION PROTEIN YHGH"/>
    <property type="match status" value="1"/>
</dbReference>
<dbReference type="CDD" id="cd06223">
    <property type="entry name" value="PRTases_typeI"/>
    <property type="match status" value="1"/>
</dbReference>